<dbReference type="InterPro" id="IPR036259">
    <property type="entry name" value="MFS_trans_sf"/>
</dbReference>
<comment type="similarity">
    <text evidence="2">Belongs to the ATG22 family.</text>
</comment>
<dbReference type="PANTHER" id="PTHR23519">
    <property type="entry name" value="AUTOPHAGY-RELATED PROTEIN 22"/>
    <property type="match status" value="1"/>
</dbReference>
<evidence type="ECO:0000256" key="2">
    <source>
        <dbReference type="ARBA" id="ARBA00006978"/>
    </source>
</evidence>
<name>A0A7S2D4T3_9STRA</name>
<keyword evidence="5 8" id="KW-1133">Transmembrane helix</keyword>
<dbReference type="EMBL" id="HBGT01029888">
    <property type="protein sequence ID" value="CAD9444426.1"/>
    <property type="molecule type" value="Transcribed_RNA"/>
</dbReference>
<organism evidence="9">
    <name type="scientific">Florenciella parvula</name>
    <dbReference type="NCBI Taxonomy" id="236787"/>
    <lineage>
        <taxon>Eukaryota</taxon>
        <taxon>Sar</taxon>
        <taxon>Stramenopiles</taxon>
        <taxon>Ochrophyta</taxon>
        <taxon>Dictyochophyceae</taxon>
        <taxon>Florenciellales</taxon>
        <taxon>Florenciella</taxon>
    </lineage>
</organism>
<sequence>MALLVSTNLIQCFLSKGTWFPLTVIQGTLGGGAYMAHQVCLFAYIPELSRDPADVPNIMTSTKIYETVAILGFFVLGLGLPLAILTGCGPDNEVTGAVIGQVIVVMIGAPLSALGISMMRKRPALHKLAPGENLATIGILQVGRTFGTLRSKYPNLLGFFAGYTLWESATGAVTTITGQYVIEQLTGLSFTFVAVPMILCVIPGAMMALYIAKKRLLTSKQSVIAATVLFTFSILMVAFFAHSPETATAIFPFVPFVGMANGWIYPAQRNLLFELIPGGSEAEMMGFFQFCSMILSWLPPLTFIVLGNALGGDLRWALMVVPILHTLGAVILFFACDVEQGKKDIANTLSLRHYGDEAESGGMSKMDDVELTNVMTSSNDPEESANAITSTDDRTASVSSF</sequence>
<feature type="transmembrane region" description="Helical" evidence="8">
    <location>
        <begin position="97"/>
        <end position="117"/>
    </location>
</feature>
<evidence type="ECO:0000256" key="3">
    <source>
        <dbReference type="ARBA" id="ARBA00022448"/>
    </source>
</evidence>
<feature type="transmembrane region" description="Helical" evidence="8">
    <location>
        <begin position="156"/>
        <end position="182"/>
    </location>
</feature>
<dbReference type="InterPro" id="IPR050495">
    <property type="entry name" value="ATG22/LtaA_families"/>
</dbReference>
<proteinExistence type="inferred from homology"/>
<evidence type="ECO:0000256" key="4">
    <source>
        <dbReference type="ARBA" id="ARBA00022692"/>
    </source>
</evidence>
<dbReference type="Gene3D" id="1.20.1250.20">
    <property type="entry name" value="MFS general substrate transporter like domains"/>
    <property type="match status" value="1"/>
</dbReference>
<keyword evidence="6 8" id="KW-0472">Membrane</keyword>
<feature type="transmembrane region" description="Helical" evidence="8">
    <location>
        <begin position="287"/>
        <end position="310"/>
    </location>
</feature>
<evidence type="ECO:0008006" key="10">
    <source>
        <dbReference type="Google" id="ProtNLM"/>
    </source>
</evidence>
<evidence type="ECO:0000256" key="1">
    <source>
        <dbReference type="ARBA" id="ARBA00004127"/>
    </source>
</evidence>
<keyword evidence="3" id="KW-0813">Transport</keyword>
<protein>
    <recommendedName>
        <fullName evidence="10">Major facilitator superfamily (MFS) profile domain-containing protein</fullName>
    </recommendedName>
</protein>
<feature type="transmembrane region" description="Helical" evidence="8">
    <location>
        <begin position="223"/>
        <end position="241"/>
    </location>
</feature>
<feature type="transmembrane region" description="Helical" evidence="8">
    <location>
        <begin position="316"/>
        <end position="336"/>
    </location>
</feature>
<accession>A0A7S2D4T3</accession>
<feature type="transmembrane region" description="Helical" evidence="8">
    <location>
        <begin position="188"/>
        <end position="211"/>
    </location>
</feature>
<evidence type="ECO:0000256" key="7">
    <source>
        <dbReference type="SAM" id="MobiDB-lite"/>
    </source>
</evidence>
<dbReference type="Pfam" id="PF11700">
    <property type="entry name" value="ATG22"/>
    <property type="match status" value="1"/>
</dbReference>
<gene>
    <name evidence="9" type="ORF">FPAR1323_LOCUS15633</name>
</gene>
<feature type="compositionally biased region" description="Polar residues" evidence="7">
    <location>
        <begin position="386"/>
        <end position="401"/>
    </location>
</feature>
<comment type="subcellular location">
    <subcellularLocation>
        <location evidence="1">Endomembrane system</location>
        <topology evidence="1">Multi-pass membrane protein</topology>
    </subcellularLocation>
</comment>
<dbReference type="InterPro" id="IPR024671">
    <property type="entry name" value="Atg22-like"/>
</dbReference>
<reference evidence="9" key="1">
    <citation type="submission" date="2021-01" db="EMBL/GenBank/DDBJ databases">
        <authorList>
            <person name="Corre E."/>
            <person name="Pelletier E."/>
            <person name="Niang G."/>
            <person name="Scheremetjew M."/>
            <person name="Finn R."/>
            <person name="Kale V."/>
            <person name="Holt S."/>
            <person name="Cochrane G."/>
            <person name="Meng A."/>
            <person name="Brown T."/>
            <person name="Cohen L."/>
        </authorList>
    </citation>
    <scope>NUCLEOTIDE SEQUENCE</scope>
    <source>
        <strain evidence="9">RCC1693</strain>
    </source>
</reference>
<evidence type="ECO:0000256" key="8">
    <source>
        <dbReference type="SAM" id="Phobius"/>
    </source>
</evidence>
<feature type="transmembrane region" description="Helical" evidence="8">
    <location>
        <begin position="20"/>
        <end position="44"/>
    </location>
</feature>
<dbReference type="GO" id="GO:0012505">
    <property type="term" value="C:endomembrane system"/>
    <property type="evidence" value="ECO:0007669"/>
    <property type="project" value="UniProtKB-SubCell"/>
</dbReference>
<dbReference type="PANTHER" id="PTHR23519:SF1">
    <property type="entry name" value="AUTOPHAGY-RELATED PROTEIN 22"/>
    <property type="match status" value="1"/>
</dbReference>
<feature type="region of interest" description="Disordered" evidence="7">
    <location>
        <begin position="376"/>
        <end position="401"/>
    </location>
</feature>
<keyword evidence="4 8" id="KW-0812">Transmembrane</keyword>
<evidence type="ECO:0000256" key="6">
    <source>
        <dbReference type="ARBA" id="ARBA00023136"/>
    </source>
</evidence>
<evidence type="ECO:0000313" key="9">
    <source>
        <dbReference type="EMBL" id="CAD9444426.1"/>
    </source>
</evidence>
<feature type="transmembrane region" description="Helical" evidence="8">
    <location>
        <begin position="64"/>
        <end position="85"/>
    </location>
</feature>
<dbReference type="SUPFAM" id="SSF103473">
    <property type="entry name" value="MFS general substrate transporter"/>
    <property type="match status" value="1"/>
</dbReference>
<dbReference type="AlphaFoldDB" id="A0A7S2D4T3"/>
<feature type="transmembrane region" description="Helical" evidence="8">
    <location>
        <begin position="247"/>
        <end position="266"/>
    </location>
</feature>
<evidence type="ECO:0000256" key="5">
    <source>
        <dbReference type="ARBA" id="ARBA00022989"/>
    </source>
</evidence>